<dbReference type="PANTHER" id="PTHR28208:SF3">
    <property type="entry name" value="PHOSPHATIDATE PHOSPHATASE APP1"/>
    <property type="match status" value="1"/>
</dbReference>
<evidence type="ECO:0000313" key="3">
    <source>
        <dbReference type="Proteomes" id="UP001243420"/>
    </source>
</evidence>
<dbReference type="Pfam" id="PF09949">
    <property type="entry name" value="APP1_cat"/>
    <property type="match status" value="1"/>
</dbReference>
<keyword evidence="3" id="KW-1185">Reference proteome</keyword>
<gene>
    <name evidence="2" type="ORF">P8627_10795</name>
</gene>
<dbReference type="PANTHER" id="PTHR28208">
    <property type="entry name" value="PHOSPHATIDATE PHOSPHATASE APP1"/>
    <property type="match status" value="1"/>
</dbReference>
<dbReference type="InterPro" id="IPR052935">
    <property type="entry name" value="Mg2+_PAP"/>
</dbReference>
<evidence type="ECO:0000313" key="2">
    <source>
        <dbReference type="EMBL" id="WGH80371.1"/>
    </source>
</evidence>
<dbReference type="Proteomes" id="UP001243420">
    <property type="component" value="Chromosome"/>
</dbReference>
<evidence type="ECO:0000259" key="1">
    <source>
        <dbReference type="Pfam" id="PF09949"/>
    </source>
</evidence>
<organism evidence="2 3">
    <name type="scientific">Jannaschia ovalis</name>
    <dbReference type="NCBI Taxonomy" id="3038773"/>
    <lineage>
        <taxon>Bacteria</taxon>
        <taxon>Pseudomonadati</taxon>
        <taxon>Pseudomonadota</taxon>
        <taxon>Alphaproteobacteria</taxon>
        <taxon>Rhodobacterales</taxon>
        <taxon>Roseobacteraceae</taxon>
        <taxon>Jannaschia</taxon>
    </lineage>
</organism>
<sequence length="136" mass="14408">MFYVSSSPWNLYRFLDALFARNDVPRGPMFLRDLGLTEDGVGASHGSHKGAAIDAILAANPDLPAYLMGDSGQKDAAVYLDAVRRHPGRIRGVALREPAPGTGDNDAAAFAAIAAEGVPCYHAPDFDGALDHWGLS</sequence>
<feature type="domain" description="Phosphatidate phosphatase APP1 catalytic" evidence="1">
    <location>
        <begin position="1"/>
        <end position="97"/>
    </location>
</feature>
<dbReference type="InterPro" id="IPR019236">
    <property type="entry name" value="APP1_cat"/>
</dbReference>
<name>A0ABY8LGU1_9RHOB</name>
<accession>A0ABY8LGU1</accession>
<proteinExistence type="predicted"/>
<reference evidence="2 3" key="1">
    <citation type="submission" date="2023-04" db="EMBL/GenBank/DDBJ databases">
        <title>Jannaschia ovalis sp. nov., a marine bacterium isolated from sea tidal flat.</title>
        <authorList>
            <person name="Kwon D.Y."/>
            <person name="Kim J.-J."/>
        </authorList>
    </citation>
    <scope>NUCLEOTIDE SEQUENCE [LARGE SCALE GENOMIC DNA]</scope>
    <source>
        <strain evidence="2 3">GRR-S6-38</strain>
    </source>
</reference>
<protein>
    <submittedName>
        <fullName evidence="2">App1 family protein</fullName>
    </submittedName>
</protein>
<dbReference type="EMBL" id="CP122537">
    <property type="protein sequence ID" value="WGH80371.1"/>
    <property type="molecule type" value="Genomic_DNA"/>
</dbReference>